<dbReference type="InterPro" id="IPR014718">
    <property type="entry name" value="GH-type_carb-bd"/>
</dbReference>
<dbReference type="InterPro" id="IPR037480">
    <property type="entry name" value="YihR-like"/>
</dbReference>
<keyword evidence="2" id="KW-1185">Reference proteome</keyword>
<reference evidence="1" key="1">
    <citation type="submission" date="2021-03" db="EMBL/GenBank/DDBJ databases">
        <title>Leucobacter chromiisoli sp. nov., isolated from chromium-containing soil of chemical plant.</title>
        <authorList>
            <person name="Xu Z."/>
        </authorList>
    </citation>
    <scope>NUCLEOTIDE SEQUENCE</scope>
    <source>
        <strain evidence="1">A2</strain>
    </source>
</reference>
<dbReference type="SUPFAM" id="SSF74650">
    <property type="entry name" value="Galactose mutarotase-like"/>
    <property type="match status" value="1"/>
</dbReference>
<dbReference type="GO" id="GO:0004034">
    <property type="term" value="F:aldose 1-epimerase activity"/>
    <property type="evidence" value="ECO:0007669"/>
    <property type="project" value="TreeGrafter"/>
</dbReference>
<dbReference type="GO" id="GO:0030246">
    <property type="term" value="F:carbohydrate binding"/>
    <property type="evidence" value="ECO:0007669"/>
    <property type="project" value="InterPro"/>
</dbReference>
<dbReference type="InterPro" id="IPR011013">
    <property type="entry name" value="Gal_mutarotase_sf_dom"/>
</dbReference>
<gene>
    <name evidence="1" type="ORF">J4H91_08505</name>
</gene>
<dbReference type="PANTHER" id="PTHR10091:SF0">
    <property type="entry name" value="GALACTOSE MUTAROTASE"/>
    <property type="match status" value="1"/>
</dbReference>
<proteinExistence type="predicted"/>
<name>A0A939RWS6_9MICO</name>
<dbReference type="InterPro" id="IPR008183">
    <property type="entry name" value="Aldose_1/G6P_1-epimerase"/>
</dbReference>
<dbReference type="GO" id="GO:0006006">
    <property type="term" value="P:glucose metabolic process"/>
    <property type="evidence" value="ECO:0007669"/>
    <property type="project" value="TreeGrafter"/>
</dbReference>
<evidence type="ECO:0000313" key="2">
    <source>
        <dbReference type="Proteomes" id="UP000664398"/>
    </source>
</evidence>
<dbReference type="PANTHER" id="PTHR10091">
    <property type="entry name" value="ALDOSE-1-EPIMERASE"/>
    <property type="match status" value="1"/>
</dbReference>
<protein>
    <submittedName>
        <fullName evidence="1">Aldose 1-epimerase family protein</fullName>
    </submittedName>
</protein>
<dbReference type="GO" id="GO:0033499">
    <property type="term" value="P:galactose catabolic process via UDP-galactose, Leloir pathway"/>
    <property type="evidence" value="ECO:0007669"/>
    <property type="project" value="TreeGrafter"/>
</dbReference>
<dbReference type="Proteomes" id="UP000664398">
    <property type="component" value="Unassembled WGS sequence"/>
</dbReference>
<accession>A0A939RWS6</accession>
<organism evidence="1 2">
    <name type="scientific">Leucobacter ruminantium</name>
    <dbReference type="NCBI Taxonomy" id="1289170"/>
    <lineage>
        <taxon>Bacteria</taxon>
        <taxon>Bacillati</taxon>
        <taxon>Actinomycetota</taxon>
        <taxon>Actinomycetes</taxon>
        <taxon>Micrococcales</taxon>
        <taxon>Microbacteriaceae</taxon>
        <taxon>Leucobacter</taxon>
    </lineage>
</organism>
<dbReference type="Gene3D" id="2.70.98.10">
    <property type="match status" value="1"/>
</dbReference>
<dbReference type="RefSeq" id="WP_208045837.1">
    <property type="nucleotide sequence ID" value="NZ_JAGDYL010000013.1"/>
</dbReference>
<dbReference type="Pfam" id="PF01263">
    <property type="entry name" value="Aldose_epim"/>
    <property type="match status" value="1"/>
</dbReference>
<sequence length="314" mass="34088">MTEKTPISGEQFEISRGDQRAVIASVGASLREYTVDGRNLVVPFAADELRPNFRGTTVAPWPNRVVDGRFAWNGVTMQLALTEADRGHALHGFTPWLAFAAVEREASAVVLRGTVEPQSGYPWRIRIDTRYELTDRGLAQTVVATNLGDTDAPYGACPHPYLVAGEGPLDTWRLELPASRVLTVDEERLIPRGLESVEVDAARFDFRDPRPIGEARIDHAFTGLRRDAAGESRVELRAADGCGVAMVWGAGCDWLQIHTADLPGATRAENRLGLAVEPMTCAPDAFNAGMDVGLVVLPPGASHEVGWRIEPLAS</sequence>
<dbReference type="CDD" id="cd09022">
    <property type="entry name" value="Aldose_epim_Ec_YihR"/>
    <property type="match status" value="1"/>
</dbReference>
<dbReference type="AlphaFoldDB" id="A0A939RWS6"/>
<comment type="caution">
    <text evidence="1">The sequence shown here is derived from an EMBL/GenBank/DDBJ whole genome shotgun (WGS) entry which is preliminary data.</text>
</comment>
<evidence type="ECO:0000313" key="1">
    <source>
        <dbReference type="EMBL" id="MBO1805357.1"/>
    </source>
</evidence>
<dbReference type="EMBL" id="JAGDYL010000013">
    <property type="protein sequence ID" value="MBO1805357.1"/>
    <property type="molecule type" value="Genomic_DNA"/>
</dbReference>